<dbReference type="GO" id="GO:0009089">
    <property type="term" value="P:lysine biosynthetic process via diaminopimelate"/>
    <property type="evidence" value="ECO:0007669"/>
    <property type="project" value="UniProtKB-UniPathway"/>
</dbReference>
<dbReference type="Gene3D" id="3.30.2130.10">
    <property type="entry name" value="VC0802-like"/>
    <property type="match status" value="1"/>
</dbReference>
<dbReference type="InterPro" id="IPR001341">
    <property type="entry name" value="Asp_kinase"/>
</dbReference>
<dbReference type="PIRSF" id="PIRSF000726">
    <property type="entry name" value="Asp_kin"/>
    <property type="match status" value="1"/>
</dbReference>
<feature type="binding site" evidence="12">
    <location>
        <begin position="180"/>
        <end position="181"/>
    </location>
    <ligand>
        <name>ATP</name>
        <dbReference type="ChEBI" id="CHEBI:30616"/>
    </ligand>
</feature>
<name>A0A3A4NK96_ABYX5</name>
<keyword evidence="10" id="KW-0457">Lysine biosynthesis</keyword>
<dbReference type="UniPathway" id="UPA00051">
    <property type="reaction ID" value="UER00462"/>
</dbReference>
<dbReference type="Proteomes" id="UP000265882">
    <property type="component" value="Unassembled WGS sequence"/>
</dbReference>
<dbReference type="UniPathway" id="UPA00050">
    <property type="reaction ID" value="UER00461"/>
</dbReference>
<evidence type="ECO:0000313" key="17">
    <source>
        <dbReference type="Proteomes" id="UP000265882"/>
    </source>
</evidence>
<keyword evidence="6 13" id="KW-0808">Transferase</keyword>
<dbReference type="EMBL" id="QZKU01000088">
    <property type="protein sequence ID" value="RJP19539.1"/>
    <property type="molecule type" value="Genomic_DNA"/>
</dbReference>
<comment type="caution">
    <text evidence="16">The sequence shown here is derived from an EMBL/GenBank/DDBJ whole genome shotgun (WGS) entry which is preliminary data.</text>
</comment>
<dbReference type="UniPathway" id="UPA00034">
    <property type="reaction ID" value="UER00015"/>
</dbReference>
<keyword evidence="9 12" id="KW-0067">ATP-binding</keyword>
<evidence type="ECO:0000256" key="12">
    <source>
        <dbReference type="PIRSR" id="PIRSR000726-1"/>
    </source>
</evidence>
<dbReference type="InterPro" id="IPR036393">
    <property type="entry name" value="AceGlu_kinase-like_sf"/>
</dbReference>
<dbReference type="SUPFAM" id="SSF53633">
    <property type="entry name" value="Carbamate kinase-like"/>
    <property type="match status" value="1"/>
</dbReference>
<keyword evidence="7 12" id="KW-0547">Nucleotide-binding</keyword>
<keyword evidence="8 13" id="KW-0418">Kinase</keyword>
<dbReference type="PROSITE" id="PS00324">
    <property type="entry name" value="ASPARTOKINASE"/>
    <property type="match status" value="1"/>
</dbReference>
<feature type="binding site" evidence="12">
    <location>
        <position position="81"/>
    </location>
    <ligand>
        <name>substrate</name>
    </ligand>
</feature>
<accession>A0A3A4NK96</accession>
<evidence type="ECO:0000256" key="14">
    <source>
        <dbReference type="RuleBase" id="RU004249"/>
    </source>
</evidence>
<dbReference type="GO" id="GO:0004072">
    <property type="term" value="F:aspartate kinase activity"/>
    <property type="evidence" value="ECO:0007669"/>
    <property type="project" value="UniProtKB-EC"/>
</dbReference>
<evidence type="ECO:0000256" key="11">
    <source>
        <dbReference type="ARBA" id="ARBA00047872"/>
    </source>
</evidence>
<dbReference type="FunFam" id="3.40.1160.10:FF:000002">
    <property type="entry name" value="Aspartokinase"/>
    <property type="match status" value="1"/>
</dbReference>
<dbReference type="CDD" id="cd04261">
    <property type="entry name" value="AAK_AKii-LysC-BS"/>
    <property type="match status" value="1"/>
</dbReference>
<evidence type="ECO:0000256" key="4">
    <source>
        <dbReference type="ARBA" id="ARBA00010122"/>
    </source>
</evidence>
<dbReference type="InterPro" id="IPR001048">
    <property type="entry name" value="Asp/Glu/Uridylate_kinase"/>
</dbReference>
<dbReference type="InterPro" id="IPR018042">
    <property type="entry name" value="Aspartate_kinase_CS"/>
</dbReference>
<feature type="binding site" evidence="12">
    <location>
        <position position="54"/>
    </location>
    <ligand>
        <name>substrate</name>
    </ligand>
</feature>
<evidence type="ECO:0000256" key="10">
    <source>
        <dbReference type="ARBA" id="ARBA00023154"/>
    </source>
</evidence>
<dbReference type="EC" id="2.7.2.4" evidence="13"/>
<dbReference type="CDD" id="cd04923">
    <property type="entry name" value="ACT_AK-LysC-DapG-like_2"/>
    <property type="match status" value="1"/>
</dbReference>
<evidence type="ECO:0000259" key="15">
    <source>
        <dbReference type="PROSITE" id="PS51671"/>
    </source>
</evidence>
<dbReference type="CDD" id="cd04913">
    <property type="entry name" value="ACT_AKii-LysC-BS-like_1"/>
    <property type="match status" value="1"/>
</dbReference>
<evidence type="ECO:0000256" key="3">
    <source>
        <dbReference type="ARBA" id="ARBA00005139"/>
    </source>
</evidence>
<evidence type="ECO:0000313" key="16">
    <source>
        <dbReference type="EMBL" id="RJP19539.1"/>
    </source>
</evidence>
<dbReference type="GO" id="GO:0005829">
    <property type="term" value="C:cytosol"/>
    <property type="evidence" value="ECO:0007669"/>
    <property type="project" value="TreeGrafter"/>
</dbReference>
<dbReference type="InterPro" id="IPR045865">
    <property type="entry name" value="ACT-like_dom_sf"/>
</dbReference>
<evidence type="ECO:0000256" key="5">
    <source>
        <dbReference type="ARBA" id="ARBA00022605"/>
    </source>
</evidence>
<evidence type="ECO:0000256" key="6">
    <source>
        <dbReference type="ARBA" id="ARBA00022679"/>
    </source>
</evidence>
<feature type="binding site" evidence="12">
    <location>
        <begin position="14"/>
        <end position="17"/>
    </location>
    <ligand>
        <name>ATP</name>
        <dbReference type="ChEBI" id="CHEBI:30616"/>
    </ligand>
</feature>
<proteinExistence type="inferred from homology"/>
<evidence type="ECO:0000256" key="2">
    <source>
        <dbReference type="ARBA" id="ARBA00004986"/>
    </source>
</evidence>
<comment type="similarity">
    <text evidence="4 13">Belongs to the aspartokinase family.</text>
</comment>
<evidence type="ECO:0000256" key="1">
    <source>
        <dbReference type="ARBA" id="ARBA00004766"/>
    </source>
</evidence>
<dbReference type="InterPro" id="IPR002912">
    <property type="entry name" value="ACT_dom"/>
</dbReference>
<evidence type="ECO:0000256" key="9">
    <source>
        <dbReference type="ARBA" id="ARBA00022840"/>
    </source>
</evidence>
<gene>
    <name evidence="16" type="ORF">C4520_12705</name>
</gene>
<dbReference type="GO" id="GO:0005524">
    <property type="term" value="F:ATP binding"/>
    <property type="evidence" value="ECO:0007669"/>
    <property type="project" value="UniProtKB-KW"/>
</dbReference>
<organism evidence="16 17">
    <name type="scientific">Abyssobacteria bacterium (strain SURF_5)</name>
    <dbReference type="NCBI Taxonomy" id="2093360"/>
    <lineage>
        <taxon>Bacteria</taxon>
        <taxon>Pseudomonadati</taxon>
        <taxon>Candidatus Hydrogenedentota</taxon>
        <taxon>Candidatus Abyssobacteria</taxon>
    </lineage>
</organism>
<dbReference type="NCBIfam" id="TIGR00657">
    <property type="entry name" value="asp_kinases"/>
    <property type="match status" value="1"/>
</dbReference>
<dbReference type="NCBIfam" id="TIGR00656">
    <property type="entry name" value="asp_kin_monofn"/>
    <property type="match status" value="1"/>
</dbReference>
<comment type="pathway">
    <text evidence="1 14">Amino-acid biosynthesis; L-lysine biosynthesis via DAP pathway; (S)-tetrahydrodipicolinate from L-aspartate: step 1/4.</text>
</comment>
<dbReference type="GO" id="GO:0009090">
    <property type="term" value="P:homoserine biosynthetic process"/>
    <property type="evidence" value="ECO:0007669"/>
    <property type="project" value="TreeGrafter"/>
</dbReference>
<dbReference type="PANTHER" id="PTHR21499">
    <property type="entry name" value="ASPARTATE KINASE"/>
    <property type="match status" value="1"/>
</dbReference>
<dbReference type="FunFam" id="3.30.2130.10:FF:000002">
    <property type="entry name" value="Aspartokinase"/>
    <property type="match status" value="1"/>
</dbReference>
<dbReference type="NCBIfam" id="NF005154">
    <property type="entry name" value="PRK06635.1-2"/>
    <property type="match status" value="1"/>
</dbReference>
<dbReference type="GO" id="GO:0009088">
    <property type="term" value="P:threonine biosynthetic process"/>
    <property type="evidence" value="ECO:0007669"/>
    <property type="project" value="UniProtKB-UniPathway"/>
</dbReference>
<keyword evidence="5 14" id="KW-0028">Amino-acid biosynthesis</keyword>
<protein>
    <recommendedName>
        <fullName evidence="13">Aspartokinase</fullName>
        <ecNumber evidence="13">2.7.2.4</ecNumber>
    </recommendedName>
</protein>
<dbReference type="AlphaFoldDB" id="A0A3A4NK96"/>
<reference evidence="16 17" key="1">
    <citation type="journal article" date="2017" name="ISME J.">
        <title>Energy and carbon metabolisms in a deep terrestrial subsurface fluid microbial community.</title>
        <authorList>
            <person name="Momper L."/>
            <person name="Jungbluth S.P."/>
            <person name="Lee M.D."/>
            <person name="Amend J.P."/>
        </authorList>
    </citation>
    <scope>NUCLEOTIDE SEQUENCE [LARGE SCALE GENOMIC DNA]</scope>
    <source>
        <strain evidence="16">SURF_5</strain>
    </source>
</reference>
<sequence length="426" mass="45564">MRKAGETVALIVQKYGGTSVANTEKIKNVARRVAETRNGGNKLIIVVSAMGEMTDELVDLASQITDSPNEREYDMLLSTGEQISVALLAMALQALGHEAISFTGGQVGIKTDGWHTKARILSIDTSRIQKELEAGKIAIVCGFQGVNSDYDITTLGRGGSDTSAVALAAAFRADLCEIYTDVDGVYTADPRIVPEARKLARIAYDELLEMASLGAQVMQPRAVEFGKKYGVPMRIRSSYNKDTGTLVTKEVAAMEKVVVSGATLNEKEAKITLVGVTDKPGVAATLFENIAAQNIVVDMIIQNVSEGGLSDISFTVPKDDMKKAVKVAEQIKKEIGARDVRADSNIAKVSVVGVGMRSHSGVAAKMFKTLADEGINIDMISTSEIKISCVVEGSRGRDALRALHGVFELEKAAALIEEQAHESRTV</sequence>
<dbReference type="InterPro" id="IPR054352">
    <property type="entry name" value="ACT_Aspartokinase"/>
</dbReference>
<comment type="catalytic activity">
    <reaction evidence="11 13">
        <text>L-aspartate + ATP = 4-phospho-L-aspartate + ADP</text>
        <dbReference type="Rhea" id="RHEA:23776"/>
        <dbReference type="ChEBI" id="CHEBI:29991"/>
        <dbReference type="ChEBI" id="CHEBI:30616"/>
        <dbReference type="ChEBI" id="CHEBI:57535"/>
        <dbReference type="ChEBI" id="CHEBI:456216"/>
        <dbReference type="EC" id="2.7.2.4"/>
    </reaction>
</comment>
<dbReference type="PANTHER" id="PTHR21499:SF3">
    <property type="entry name" value="ASPARTOKINASE"/>
    <property type="match status" value="1"/>
</dbReference>
<dbReference type="PROSITE" id="PS51671">
    <property type="entry name" value="ACT"/>
    <property type="match status" value="1"/>
</dbReference>
<dbReference type="Pfam" id="PF22468">
    <property type="entry name" value="ACT_9"/>
    <property type="match status" value="2"/>
</dbReference>
<feature type="binding site" evidence="12">
    <location>
        <position position="191"/>
    </location>
    <ligand>
        <name>ATP</name>
        <dbReference type="ChEBI" id="CHEBI:30616"/>
    </ligand>
</feature>
<dbReference type="Gene3D" id="3.40.1160.10">
    <property type="entry name" value="Acetylglutamate kinase-like"/>
    <property type="match status" value="1"/>
</dbReference>
<evidence type="ECO:0000256" key="13">
    <source>
        <dbReference type="RuleBase" id="RU003448"/>
    </source>
</evidence>
<dbReference type="SUPFAM" id="SSF55021">
    <property type="entry name" value="ACT-like"/>
    <property type="match status" value="2"/>
</dbReference>
<feature type="binding site" evidence="12">
    <location>
        <position position="186"/>
    </location>
    <ligand>
        <name>ATP</name>
        <dbReference type="ChEBI" id="CHEBI:30616"/>
    </ligand>
</feature>
<dbReference type="NCBIfam" id="NF005155">
    <property type="entry name" value="PRK06635.1-4"/>
    <property type="match status" value="1"/>
</dbReference>
<comment type="pathway">
    <text evidence="2 14">Amino-acid biosynthesis; L-methionine biosynthesis via de novo pathway; L-homoserine from L-aspartate: step 1/3.</text>
</comment>
<comment type="pathway">
    <text evidence="3 14">Amino-acid biosynthesis; L-threonine biosynthesis; L-threonine from L-aspartate: step 1/5.</text>
</comment>
<feature type="domain" description="ACT" evidence="15">
    <location>
        <begin position="271"/>
        <end position="354"/>
    </location>
</feature>
<dbReference type="InterPro" id="IPR041740">
    <property type="entry name" value="AKii-LysC-BS"/>
</dbReference>
<evidence type="ECO:0000256" key="7">
    <source>
        <dbReference type="ARBA" id="ARBA00022741"/>
    </source>
</evidence>
<evidence type="ECO:0000256" key="8">
    <source>
        <dbReference type="ARBA" id="ARBA00022777"/>
    </source>
</evidence>
<dbReference type="Pfam" id="PF00696">
    <property type="entry name" value="AA_kinase"/>
    <property type="match status" value="1"/>
</dbReference>
<dbReference type="InterPro" id="IPR005260">
    <property type="entry name" value="Asp_kin_monofn"/>
</dbReference>